<accession>A0ABC9SS05</accession>
<sequence>MRKISLSLLALGTIILGSTSSIVNADTLNGESIASVNVKAGPLDLKSVDNISFGDVIINGKNQMINSIDNSTVSISDLRGSNDTGWALKVKKDNNKDGFKDKGLDLNFNPSTSASYVTLSGEMTINNEDQTVAKVSDINIKDTEFATNIDLNPKLNIAAKTFANAYSAKLVWNLAAGPDTDTN</sequence>
<dbReference type="Proteomes" id="UP000014060">
    <property type="component" value="Unassembled WGS sequence"/>
</dbReference>
<dbReference type="AlphaFoldDB" id="A0ABC9SS05"/>
<gene>
    <name evidence="3" type="ORF">IAY_05838</name>
</gene>
<evidence type="ECO:0000313" key="3">
    <source>
        <dbReference type="EMBL" id="EOQ58651.1"/>
    </source>
</evidence>
<name>A0ABC9SS05_BACCE</name>
<dbReference type="EMBL" id="AHCJ01000072">
    <property type="protein sequence ID" value="EOQ58651.1"/>
    <property type="molecule type" value="Genomic_DNA"/>
</dbReference>
<evidence type="ECO:0000256" key="1">
    <source>
        <dbReference type="SAM" id="SignalP"/>
    </source>
</evidence>
<dbReference type="InterPro" id="IPR027994">
    <property type="entry name" value="WxL_dom"/>
</dbReference>
<protein>
    <recommendedName>
        <fullName evidence="2">WxL domain-containing protein</fullName>
    </recommendedName>
</protein>
<dbReference type="Pfam" id="PF13731">
    <property type="entry name" value="WxL"/>
    <property type="match status" value="1"/>
</dbReference>
<proteinExistence type="predicted"/>
<comment type="caution">
    <text evidence="3">The sequence shown here is derived from an EMBL/GenBank/DDBJ whole genome shotgun (WGS) entry which is preliminary data.</text>
</comment>
<feature type="signal peptide" evidence="1">
    <location>
        <begin position="1"/>
        <end position="25"/>
    </location>
</feature>
<evidence type="ECO:0000313" key="4">
    <source>
        <dbReference type="Proteomes" id="UP000014060"/>
    </source>
</evidence>
<dbReference type="RefSeq" id="WP_001226880.1">
    <property type="nucleotide sequence ID" value="NZ_KB976009.1"/>
</dbReference>
<organism evidence="3 4">
    <name type="scientific">Bacillus cereus TIAC219</name>
    <dbReference type="NCBI Taxonomy" id="718222"/>
    <lineage>
        <taxon>Bacteria</taxon>
        <taxon>Bacillati</taxon>
        <taxon>Bacillota</taxon>
        <taxon>Bacilli</taxon>
        <taxon>Bacillales</taxon>
        <taxon>Bacillaceae</taxon>
        <taxon>Bacillus</taxon>
        <taxon>Bacillus cereus group</taxon>
    </lineage>
</organism>
<keyword evidence="1" id="KW-0732">Signal</keyword>
<feature type="chain" id="PRO_5044808041" description="WxL domain-containing protein" evidence="1">
    <location>
        <begin position="26"/>
        <end position="183"/>
    </location>
</feature>
<feature type="domain" description="WxL" evidence="2">
    <location>
        <begin position="37"/>
        <end position="178"/>
    </location>
</feature>
<reference evidence="3 4" key="1">
    <citation type="submission" date="2013-01" db="EMBL/GenBank/DDBJ databases">
        <title>The Genome Sequence of Bacillus cereus TIAC219.</title>
        <authorList>
            <consortium name="The Broad Institute Genome Sequencing Platform"/>
            <consortium name="The Broad Institute Genome Sequencing Center for Infectious Disease"/>
            <person name="Feldgarden M."/>
            <person name="Van der Auwera G.A."/>
            <person name="Mahillon J."/>
            <person name="Duprez V."/>
            <person name="Timmery S."/>
            <person name="Mattelet C."/>
            <person name="Dierick K."/>
            <person name="Sun M."/>
            <person name="Yu Z."/>
            <person name="Zhu L."/>
            <person name="Hu X."/>
            <person name="Shank E.B."/>
            <person name="Swiecicka I."/>
            <person name="Hansen B.M."/>
            <person name="Andrup L."/>
            <person name="Walker B."/>
            <person name="Young S.K."/>
            <person name="Zeng Q."/>
            <person name="Gargeya S."/>
            <person name="Fitzgerald M."/>
            <person name="Haas B."/>
            <person name="Abouelleil A."/>
            <person name="Alvarado L."/>
            <person name="Arachchi H.M."/>
            <person name="Berlin A.M."/>
            <person name="Chapman S.B."/>
            <person name="Dewar J."/>
            <person name="Goldberg J."/>
            <person name="Griggs A."/>
            <person name="Gujja S."/>
            <person name="Hansen M."/>
            <person name="Howarth C."/>
            <person name="Imamovic A."/>
            <person name="Larimer J."/>
            <person name="McCowan C."/>
            <person name="Murphy C."/>
            <person name="Neiman D."/>
            <person name="Pearson M."/>
            <person name="Priest M."/>
            <person name="Roberts A."/>
            <person name="Saif S."/>
            <person name="Shea T."/>
            <person name="Sisk P."/>
            <person name="Sykes S."/>
            <person name="Wortman J."/>
            <person name="Nusbaum C."/>
            <person name="Birren B."/>
        </authorList>
    </citation>
    <scope>NUCLEOTIDE SEQUENCE [LARGE SCALE GENOMIC DNA]</scope>
    <source>
        <strain evidence="3 4">TIAC219</strain>
    </source>
</reference>
<evidence type="ECO:0000259" key="2">
    <source>
        <dbReference type="Pfam" id="PF13731"/>
    </source>
</evidence>